<dbReference type="AlphaFoldDB" id="A0A545U1Z3"/>
<evidence type="ECO:0000313" key="4">
    <source>
        <dbReference type="EMBL" id="TQV83500.1"/>
    </source>
</evidence>
<evidence type="ECO:0000256" key="3">
    <source>
        <dbReference type="PROSITE-ProRule" id="PRU00339"/>
    </source>
</evidence>
<dbReference type="PROSITE" id="PS50293">
    <property type="entry name" value="TPR_REGION"/>
    <property type="match status" value="1"/>
</dbReference>
<dbReference type="PANTHER" id="PTHR44943:SF8">
    <property type="entry name" value="TPR REPEAT-CONTAINING PROTEIN MJ0263"/>
    <property type="match status" value="1"/>
</dbReference>
<organism evidence="4 5">
    <name type="scientific">Denitrobaculum tricleocarpae</name>
    <dbReference type="NCBI Taxonomy" id="2591009"/>
    <lineage>
        <taxon>Bacteria</taxon>
        <taxon>Pseudomonadati</taxon>
        <taxon>Pseudomonadota</taxon>
        <taxon>Alphaproteobacteria</taxon>
        <taxon>Rhodospirillales</taxon>
        <taxon>Rhodospirillaceae</taxon>
        <taxon>Denitrobaculum</taxon>
    </lineage>
</organism>
<feature type="repeat" description="TPR" evidence="3">
    <location>
        <begin position="109"/>
        <end position="142"/>
    </location>
</feature>
<dbReference type="InterPro" id="IPR051685">
    <property type="entry name" value="Ycf3/AcsC/BcsC/TPR_MFPF"/>
</dbReference>
<feature type="repeat" description="TPR" evidence="3">
    <location>
        <begin position="245"/>
        <end position="278"/>
    </location>
</feature>
<dbReference type="PROSITE" id="PS50005">
    <property type="entry name" value="TPR"/>
    <property type="match status" value="7"/>
</dbReference>
<dbReference type="Gene3D" id="2.60.120.620">
    <property type="entry name" value="q2cbj1_9rhob like domain"/>
    <property type="match status" value="1"/>
</dbReference>
<evidence type="ECO:0000256" key="2">
    <source>
        <dbReference type="ARBA" id="ARBA00022803"/>
    </source>
</evidence>
<feature type="repeat" description="TPR" evidence="3">
    <location>
        <begin position="143"/>
        <end position="176"/>
    </location>
</feature>
<sequence length="609" mass="66793">MAESNHRQDQLNSAMSSHRSGNLKVALEGYKRYLEAAPNHLEICSLAAEAAFGLKDFEQAAELLGRIAKAQPTNPQAHFNHGVACQEIGNFSAAGAAFGRAIAIRPDYAAAQFQLGVTLSQLNQHNLAVDAYRRAIELQPSNVEALSNCAVALKDLRRFNESLALYRRAIALQPSHAGLNYNFGLALENTERIEQAVAAFRKATDINPNLTLAHSSLARCMSRLGQHEEAVIHYRRALTLKPDSEELESRLGLALHATGAFEEAIEIHNRAIERSPQSEICFCALGETLTACGRHEEAINAFDRALELKPDYHEAIAKKGLALEELGRSTEIVADLKLALAKQPDSADLAMSLARSLLQSGDAQGAIDVCDRCLTRHPGLTTALAYRALALREIDKIVAARSLVDLENFIQPLSIKKPNNFQSIAAFNEALARHILSHPTLMQDPPGHATKSGRHTGELLIDPKGPIADLAEAINAAVRSYMQQHPKVPDHPFLARQPKNWTLNIWSVVLEAQGHQIPHIHPAAWLSGVYYVQIPEIVARSGNKHAGWIEFGQPSANLNCAATPDLRYIQPEEGLMVLFPAYFYHRTVPFDADGTRISIAFDILPFGES</sequence>
<feature type="repeat" description="TPR" evidence="3">
    <location>
        <begin position="75"/>
        <end position="108"/>
    </location>
</feature>
<dbReference type="SUPFAM" id="SSF48452">
    <property type="entry name" value="TPR-like"/>
    <property type="match status" value="2"/>
</dbReference>
<feature type="repeat" description="TPR" evidence="3">
    <location>
        <begin position="211"/>
        <end position="244"/>
    </location>
</feature>
<keyword evidence="2 3" id="KW-0802">TPR repeat</keyword>
<protein>
    <submittedName>
        <fullName evidence="4">Tetratricopeptide repeat protein</fullName>
    </submittedName>
</protein>
<dbReference type="InterPro" id="IPR011990">
    <property type="entry name" value="TPR-like_helical_dom_sf"/>
</dbReference>
<dbReference type="Proteomes" id="UP000315252">
    <property type="component" value="Unassembled WGS sequence"/>
</dbReference>
<dbReference type="Pfam" id="PF00515">
    <property type="entry name" value="TPR_1"/>
    <property type="match status" value="1"/>
</dbReference>
<gene>
    <name evidence="4" type="ORF">FKG95_02610</name>
</gene>
<dbReference type="Gene3D" id="1.25.40.10">
    <property type="entry name" value="Tetratricopeptide repeat domain"/>
    <property type="match status" value="3"/>
</dbReference>
<dbReference type="SMART" id="SM00028">
    <property type="entry name" value="TPR"/>
    <property type="match status" value="10"/>
</dbReference>
<evidence type="ECO:0000256" key="1">
    <source>
        <dbReference type="ARBA" id="ARBA00022737"/>
    </source>
</evidence>
<dbReference type="EMBL" id="VHSH01000001">
    <property type="protein sequence ID" value="TQV83500.1"/>
    <property type="molecule type" value="Genomic_DNA"/>
</dbReference>
<dbReference type="OrthoDB" id="9783136at2"/>
<dbReference type="InterPro" id="IPR012668">
    <property type="entry name" value="CHP02466"/>
</dbReference>
<feature type="repeat" description="TPR" evidence="3">
    <location>
        <begin position="279"/>
        <end position="312"/>
    </location>
</feature>
<proteinExistence type="predicted"/>
<dbReference type="Pfam" id="PF13414">
    <property type="entry name" value="TPR_11"/>
    <property type="match status" value="1"/>
</dbReference>
<dbReference type="PANTHER" id="PTHR44943">
    <property type="entry name" value="CELLULOSE SYNTHASE OPERON PROTEIN C"/>
    <property type="match status" value="1"/>
</dbReference>
<keyword evidence="5" id="KW-1185">Reference proteome</keyword>
<keyword evidence="1" id="KW-0677">Repeat</keyword>
<accession>A0A545U1Z3</accession>
<feature type="repeat" description="TPR" evidence="3">
    <location>
        <begin position="177"/>
        <end position="210"/>
    </location>
</feature>
<comment type="caution">
    <text evidence="4">The sequence shown here is derived from an EMBL/GenBank/DDBJ whole genome shotgun (WGS) entry which is preliminary data.</text>
</comment>
<dbReference type="Pfam" id="PF13432">
    <property type="entry name" value="TPR_16"/>
    <property type="match status" value="3"/>
</dbReference>
<reference evidence="4 5" key="1">
    <citation type="submission" date="2019-06" db="EMBL/GenBank/DDBJ databases">
        <title>Whole genome sequence for Rhodospirillaceae sp. R148.</title>
        <authorList>
            <person name="Wang G."/>
        </authorList>
    </citation>
    <scope>NUCLEOTIDE SEQUENCE [LARGE SCALE GENOMIC DNA]</scope>
    <source>
        <strain evidence="4 5">R148</strain>
    </source>
</reference>
<dbReference type="InterPro" id="IPR019734">
    <property type="entry name" value="TPR_rpt"/>
</dbReference>
<name>A0A545U1Z3_9PROT</name>
<evidence type="ECO:0000313" key="5">
    <source>
        <dbReference type="Proteomes" id="UP000315252"/>
    </source>
</evidence>
<dbReference type="RefSeq" id="WP_142894737.1">
    <property type="nucleotide sequence ID" value="NZ_ML660052.1"/>
</dbReference>
<dbReference type="Pfam" id="PF14559">
    <property type="entry name" value="TPR_19"/>
    <property type="match status" value="1"/>
</dbReference>
<dbReference type="Pfam" id="PF13759">
    <property type="entry name" value="2OG-FeII_Oxy_5"/>
    <property type="match status" value="1"/>
</dbReference>